<evidence type="ECO:0000256" key="1">
    <source>
        <dbReference type="SAM" id="Coils"/>
    </source>
</evidence>
<proteinExistence type="predicted"/>
<dbReference type="Proteomes" id="UP000317494">
    <property type="component" value="Unassembled WGS sequence"/>
</dbReference>
<organism evidence="4 5">
    <name type="scientific">Synchytrium endobioticum</name>
    <dbReference type="NCBI Taxonomy" id="286115"/>
    <lineage>
        <taxon>Eukaryota</taxon>
        <taxon>Fungi</taxon>
        <taxon>Fungi incertae sedis</taxon>
        <taxon>Chytridiomycota</taxon>
        <taxon>Chytridiomycota incertae sedis</taxon>
        <taxon>Chytridiomycetes</taxon>
        <taxon>Synchytriales</taxon>
        <taxon>Synchytriaceae</taxon>
        <taxon>Synchytrium</taxon>
    </lineage>
</organism>
<gene>
    <name evidence="3" type="ORF">SeLEV6574_g01163</name>
    <name evidence="4" type="ORF">SeMB42_g00555</name>
</gene>
<keyword evidence="5" id="KW-1185">Reference proteome</keyword>
<feature type="compositionally biased region" description="Polar residues" evidence="2">
    <location>
        <begin position="202"/>
        <end position="213"/>
    </location>
</feature>
<dbReference type="OrthoDB" id="10513233at2759"/>
<sequence length="272" mass="30528">MPRQPVRDDMLLVKVDSRGIKTNISLPPLVLPVSRRRRIILEAEQAENDLADLKRHLERLQQQHKTLLTSVDAKRQSLQDAKNQSQLVTSQTLSMDIQASKSHSDFQELVKMLASGDMALAASFTEWCNLVRTSLDVLSSMSGRPDDDDGSYCGDIGHVVGGVESVMRHIDEVDNQLQQVLTRLEDKDSKFWFDVDSAVPAATTSNSDEGIQNNDKDDIVDNKSSTASMADTIQAFLQEQELILVHDVQNDEEEQMELKNWIQNLQGKLDVL</sequence>
<keyword evidence="1" id="KW-0175">Coiled coil</keyword>
<dbReference type="Proteomes" id="UP000320475">
    <property type="component" value="Unassembled WGS sequence"/>
</dbReference>
<evidence type="ECO:0000313" key="6">
    <source>
        <dbReference type="Proteomes" id="UP000320475"/>
    </source>
</evidence>
<name>A0A507DR47_9FUNG</name>
<accession>A0A507DR47</accession>
<evidence type="ECO:0000256" key="2">
    <source>
        <dbReference type="SAM" id="MobiDB-lite"/>
    </source>
</evidence>
<feature type="coiled-coil region" evidence="1">
    <location>
        <begin position="36"/>
        <end position="70"/>
    </location>
</feature>
<reference evidence="5 6" key="1">
    <citation type="journal article" date="2019" name="Sci. Rep.">
        <title>Comparative genomics of chytrid fungi reveal insights into the obligate biotrophic and pathogenic lifestyle of Synchytrium endobioticum.</title>
        <authorList>
            <person name="van de Vossenberg B.T.L.H."/>
            <person name="Warris S."/>
            <person name="Nguyen H.D.T."/>
            <person name="van Gent-Pelzer M.P.E."/>
            <person name="Joly D.L."/>
            <person name="van de Geest H.C."/>
            <person name="Bonants P.J.M."/>
            <person name="Smith D.S."/>
            <person name="Levesque C.A."/>
            <person name="van der Lee T.A.J."/>
        </authorList>
    </citation>
    <scope>NUCLEOTIDE SEQUENCE [LARGE SCALE GENOMIC DNA]</scope>
    <source>
        <strain evidence="3 6">LEV6574</strain>
        <strain evidence="4 5">MB42</strain>
    </source>
</reference>
<evidence type="ECO:0000313" key="4">
    <source>
        <dbReference type="EMBL" id="TPX53921.1"/>
    </source>
</evidence>
<evidence type="ECO:0000313" key="5">
    <source>
        <dbReference type="Proteomes" id="UP000317494"/>
    </source>
</evidence>
<dbReference type="AlphaFoldDB" id="A0A507DR47"/>
<comment type="caution">
    <text evidence="4">The sequence shown here is derived from an EMBL/GenBank/DDBJ whole genome shotgun (WGS) entry which is preliminary data.</text>
</comment>
<feature type="region of interest" description="Disordered" evidence="2">
    <location>
        <begin position="202"/>
        <end position="222"/>
    </location>
</feature>
<evidence type="ECO:0000313" key="3">
    <source>
        <dbReference type="EMBL" id="TPX50007.1"/>
    </source>
</evidence>
<dbReference type="VEuPathDB" id="FungiDB:SeMB42_g00555"/>
<dbReference type="EMBL" id="QEAM01000024">
    <property type="protein sequence ID" value="TPX50007.1"/>
    <property type="molecule type" value="Genomic_DNA"/>
</dbReference>
<protein>
    <submittedName>
        <fullName evidence="4">Uncharacterized protein</fullName>
    </submittedName>
</protein>
<dbReference type="EMBL" id="QEAN01000011">
    <property type="protein sequence ID" value="TPX53921.1"/>
    <property type="molecule type" value="Genomic_DNA"/>
</dbReference>